<dbReference type="GO" id="GO:0002040">
    <property type="term" value="P:sprouting angiogenesis"/>
    <property type="evidence" value="ECO:0007669"/>
    <property type="project" value="TreeGrafter"/>
</dbReference>
<dbReference type="Ensembl" id="ENSPMGT00000020810.1">
    <property type="protein sequence ID" value="ENSPMGP00000019524.1"/>
    <property type="gene ID" value="ENSPMGG00000015858.1"/>
</dbReference>
<reference evidence="1" key="2">
    <citation type="submission" date="2025-09" db="UniProtKB">
        <authorList>
            <consortium name="Ensembl"/>
        </authorList>
    </citation>
    <scope>IDENTIFICATION</scope>
</reference>
<protein>
    <submittedName>
        <fullName evidence="1">Uncharacterized protein</fullName>
    </submittedName>
</protein>
<accession>A0A3B4ASF9</accession>
<dbReference type="GO" id="GO:2000051">
    <property type="term" value="P:negative regulation of non-canonical Wnt signaling pathway"/>
    <property type="evidence" value="ECO:0007669"/>
    <property type="project" value="TreeGrafter"/>
</dbReference>
<organism evidence="1 2">
    <name type="scientific">Periophthalmus magnuspinnatus</name>
    <dbReference type="NCBI Taxonomy" id="409849"/>
    <lineage>
        <taxon>Eukaryota</taxon>
        <taxon>Metazoa</taxon>
        <taxon>Chordata</taxon>
        <taxon>Craniata</taxon>
        <taxon>Vertebrata</taxon>
        <taxon>Euteleostomi</taxon>
        <taxon>Actinopterygii</taxon>
        <taxon>Neopterygii</taxon>
        <taxon>Teleostei</taxon>
        <taxon>Neoteleostei</taxon>
        <taxon>Acanthomorphata</taxon>
        <taxon>Gobiaria</taxon>
        <taxon>Gobiiformes</taxon>
        <taxon>Gobioidei</taxon>
        <taxon>Gobiidae</taxon>
        <taxon>Oxudercinae</taxon>
        <taxon>Periophthalmus</taxon>
    </lineage>
</organism>
<dbReference type="PANTHER" id="PTHR22605">
    <property type="entry name" value="RZ-TYPE DOMAIN-CONTAINING PROTEIN"/>
    <property type="match status" value="1"/>
</dbReference>
<sequence length="297" mass="34022">MVYSVDKLTGEDTSYKVGPADLTDLHVIRYELDRDLMPLVLSNTQYSIEKGQETVHEYDLPKIQQQIVSRFLLGKPLITLKGIPTLVHRHDRNYEIILKDVKEKIKQEPLQTLTQCAVSTELDSYSEVCEALSTVEIALGFLAMSGGDPCMQLSCYLEEVLKMANQTPPHILKHCAALWQLLGSLKSQGLLKLKRVKESLWLTPIQLLTGFFSKNSADSFLLEMHEFLILLLSKPRATDTFKPEWGLKDTLVSYMERKDMDVPPDVEELFPEEISLSHYVEAWKFCVSFKQERTLRI</sequence>
<dbReference type="GO" id="GO:0005730">
    <property type="term" value="C:nucleolus"/>
    <property type="evidence" value="ECO:0007669"/>
    <property type="project" value="TreeGrafter"/>
</dbReference>
<evidence type="ECO:0000313" key="2">
    <source>
        <dbReference type="Proteomes" id="UP000261520"/>
    </source>
</evidence>
<dbReference type="GO" id="GO:0016020">
    <property type="term" value="C:membrane"/>
    <property type="evidence" value="ECO:0007669"/>
    <property type="project" value="TreeGrafter"/>
</dbReference>
<name>A0A3B4ASF9_9GOBI</name>
<keyword evidence="2" id="KW-1185">Reference proteome</keyword>
<dbReference type="Proteomes" id="UP000261520">
    <property type="component" value="Unplaced"/>
</dbReference>
<dbReference type="STRING" id="409849.ENSPMGP00000019524"/>
<proteinExistence type="predicted"/>
<reference evidence="1" key="1">
    <citation type="submission" date="2025-08" db="UniProtKB">
        <authorList>
            <consortium name="Ensembl"/>
        </authorList>
    </citation>
    <scope>IDENTIFICATION</scope>
</reference>
<dbReference type="GO" id="GO:0005829">
    <property type="term" value="C:cytosol"/>
    <property type="evidence" value="ECO:0007669"/>
    <property type="project" value="TreeGrafter"/>
</dbReference>
<dbReference type="PANTHER" id="PTHR22605:SF18">
    <property type="entry name" value="E3 UBIQUITIN-PROTEIN LIGASE RNF213-ALPHA"/>
    <property type="match status" value="1"/>
</dbReference>
<dbReference type="GO" id="GO:0006511">
    <property type="term" value="P:ubiquitin-dependent protein catabolic process"/>
    <property type="evidence" value="ECO:0007669"/>
    <property type="project" value="TreeGrafter"/>
</dbReference>
<dbReference type="GO" id="GO:0004842">
    <property type="term" value="F:ubiquitin-protein transferase activity"/>
    <property type="evidence" value="ECO:0007669"/>
    <property type="project" value="InterPro"/>
</dbReference>
<dbReference type="AlphaFoldDB" id="A0A3B4ASF9"/>
<evidence type="ECO:0000313" key="1">
    <source>
        <dbReference type="Ensembl" id="ENSPMGP00000019524.1"/>
    </source>
</evidence>
<dbReference type="GO" id="GO:0016887">
    <property type="term" value="F:ATP hydrolysis activity"/>
    <property type="evidence" value="ECO:0007669"/>
    <property type="project" value="InterPro"/>
</dbReference>
<dbReference type="InterPro" id="IPR031248">
    <property type="entry name" value="RNF213"/>
</dbReference>